<accession>A0AAN6N6I7</accession>
<dbReference type="EMBL" id="MU853811">
    <property type="protein sequence ID" value="KAK3939461.1"/>
    <property type="molecule type" value="Genomic_DNA"/>
</dbReference>
<evidence type="ECO:0000313" key="1">
    <source>
        <dbReference type="EMBL" id="KAK3939461.1"/>
    </source>
</evidence>
<organism evidence="1 2">
    <name type="scientific">Diplogelasinospora grovesii</name>
    <dbReference type="NCBI Taxonomy" id="303347"/>
    <lineage>
        <taxon>Eukaryota</taxon>
        <taxon>Fungi</taxon>
        <taxon>Dikarya</taxon>
        <taxon>Ascomycota</taxon>
        <taxon>Pezizomycotina</taxon>
        <taxon>Sordariomycetes</taxon>
        <taxon>Sordariomycetidae</taxon>
        <taxon>Sordariales</taxon>
        <taxon>Diplogelasinosporaceae</taxon>
        <taxon>Diplogelasinospora</taxon>
    </lineage>
</organism>
<proteinExistence type="predicted"/>
<reference evidence="2" key="1">
    <citation type="journal article" date="2023" name="Mol. Phylogenet. Evol.">
        <title>Genome-scale phylogeny and comparative genomics of the fungal order Sordariales.</title>
        <authorList>
            <person name="Hensen N."/>
            <person name="Bonometti L."/>
            <person name="Westerberg I."/>
            <person name="Brannstrom I.O."/>
            <person name="Guillou S."/>
            <person name="Cros-Aarteil S."/>
            <person name="Calhoun S."/>
            <person name="Haridas S."/>
            <person name="Kuo A."/>
            <person name="Mondo S."/>
            <person name="Pangilinan J."/>
            <person name="Riley R."/>
            <person name="LaButti K."/>
            <person name="Andreopoulos B."/>
            <person name="Lipzen A."/>
            <person name="Chen C."/>
            <person name="Yan M."/>
            <person name="Daum C."/>
            <person name="Ng V."/>
            <person name="Clum A."/>
            <person name="Steindorff A."/>
            <person name="Ohm R.A."/>
            <person name="Martin F."/>
            <person name="Silar P."/>
            <person name="Natvig D.O."/>
            <person name="Lalanne C."/>
            <person name="Gautier V."/>
            <person name="Ament-Velasquez S.L."/>
            <person name="Kruys A."/>
            <person name="Hutchinson M.I."/>
            <person name="Powell A.J."/>
            <person name="Barry K."/>
            <person name="Miller A.N."/>
            <person name="Grigoriev I.V."/>
            <person name="Debuchy R."/>
            <person name="Gladieux P."/>
            <person name="Hiltunen Thoren M."/>
            <person name="Johannesson H."/>
        </authorList>
    </citation>
    <scope>NUCLEOTIDE SEQUENCE [LARGE SCALE GENOMIC DNA]</scope>
    <source>
        <strain evidence="2">CBS 340.73</strain>
    </source>
</reference>
<dbReference type="Proteomes" id="UP001303473">
    <property type="component" value="Unassembled WGS sequence"/>
</dbReference>
<gene>
    <name evidence="1" type="ORF">QBC46DRAFT_387991</name>
</gene>
<keyword evidence="2" id="KW-1185">Reference proteome</keyword>
<name>A0AAN6N6I7_9PEZI</name>
<dbReference type="AlphaFoldDB" id="A0AAN6N6I7"/>
<evidence type="ECO:0000313" key="2">
    <source>
        <dbReference type="Proteomes" id="UP001303473"/>
    </source>
</evidence>
<sequence>MLYLILLGKPRTVAGRHFRCKSRRLAQYRRPPMSSMGTVPPRCSRVSNDGTPSFKFPQRNERTVHSEYLSVPCETWPYSVGLAHMPHFTPSTRRRPRQQDRRLENFLSPRSHVMASLSEVYRRETQRSGASNDDAWEHKLGARADTNVEEGALNIGKSYRVSSRDIEANVETPCISRGTVSPHVRLLGVERRCEGACTPVYCADLCTEAVSNTCLQLPKHPEPRE</sequence>
<comment type="caution">
    <text evidence="1">The sequence shown here is derived from an EMBL/GenBank/DDBJ whole genome shotgun (WGS) entry which is preliminary data.</text>
</comment>
<protein>
    <submittedName>
        <fullName evidence="1">Uncharacterized protein</fullName>
    </submittedName>
</protein>